<dbReference type="InterPro" id="IPR016195">
    <property type="entry name" value="Pol/histidinol_Pase-like"/>
</dbReference>
<dbReference type="NCBIfam" id="TIGR01856">
    <property type="entry name" value="hisJ_fam"/>
    <property type="match status" value="1"/>
</dbReference>
<feature type="domain" description="PHP" evidence="9">
    <location>
        <begin position="9"/>
        <end position="141"/>
    </location>
</feature>
<evidence type="ECO:0000256" key="2">
    <source>
        <dbReference type="ARBA" id="ARBA00009152"/>
    </source>
</evidence>
<dbReference type="UniPathway" id="UPA00031">
    <property type="reaction ID" value="UER00013"/>
</dbReference>
<protein>
    <recommendedName>
        <fullName evidence="3 8">Histidinol-phosphatase</fullName>
        <shortName evidence="8">HolPase</shortName>
        <ecNumber evidence="3 8">3.1.3.15</ecNumber>
    </recommendedName>
</protein>
<dbReference type="Proteomes" id="UP000051012">
    <property type="component" value="Unassembled WGS sequence"/>
</dbReference>
<dbReference type="GO" id="GO:0004401">
    <property type="term" value="F:histidinol-phosphatase activity"/>
    <property type="evidence" value="ECO:0007669"/>
    <property type="project" value="UniProtKB-UniRule"/>
</dbReference>
<gene>
    <name evidence="10" type="ORF">AMJ52_08250</name>
</gene>
<evidence type="ECO:0000256" key="7">
    <source>
        <dbReference type="ARBA" id="ARBA00049158"/>
    </source>
</evidence>
<dbReference type="SUPFAM" id="SSF89550">
    <property type="entry name" value="PHP domain-like"/>
    <property type="match status" value="1"/>
</dbReference>
<dbReference type="EC" id="3.1.3.15" evidence="3 8"/>
<evidence type="ECO:0000259" key="9">
    <source>
        <dbReference type="Pfam" id="PF02811"/>
    </source>
</evidence>
<evidence type="ECO:0000313" key="10">
    <source>
        <dbReference type="EMBL" id="KPJ71881.1"/>
    </source>
</evidence>
<name>A0A0S7YCF8_UNCT6</name>
<accession>A0A0S7YCF8</accession>
<dbReference type="GO" id="GO:0005737">
    <property type="term" value="C:cytoplasm"/>
    <property type="evidence" value="ECO:0007669"/>
    <property type="project" value="TreeGrafter"/>
</dbReference>
<evidence type="ECO:0000256" key="1">
    <source>
        <dbReference type="ARBA" id="ARBA00004970"/>
    </source>
</evidence>
<proteinExistence type="inferred from homology"/>
<comment type="pathway">
    <text evidence="1 8">Amino-acid biosynthesis; L-histidine biosynthesis; L-histidine from 5-phospho-alpha-D-ribose 1-diphosphate: step 8/9.</text>
</comment>
<evidence type="ECO:0000256" key="4">
    <source>
        <dbReference type="ARBA" id="ARBA00022605"/>
    </source>
</evidence>
<comment type="catalytic activity">
    <reaction evidence="7 8">
        <text>L-histidinol phosphate + H2O = L-histidinol + phosphate</text>
        <dbReference type="Rhea" id="RHEA:14465"/>
        <dbReference type="ChEBI" id="CHEBI:15377"/>
        <dbReference type="ChEBI" id="CHEBI:43474"/>
        <dbReference type="ChEBI" id="CHEBI:57699"/>
        <dbReference type="ChEBI" id="CHEBI:57980"/>
        <dbReference type="EC" id="3.1.3.15"/>
    </reaction>
</comment>
<dbReference type="Pfam" id="PF02811">
    <property type="entry name" value="PHP"/>
    <property type="match status" value="1"/>
</dbReference>
<dbReference type="InterPro" id="IPR004013">
    <property type="entry name" value="PHP_dom"/>
</dbReference>
<keyword evidence="5 8" id="KW-0378">Hydrolase</keyword>
<evidence type="ECO:0000256" key="3">
    <source>
        <dbReference type="ARBA" id="ARBA00013085"/>
    </source>
</evidence>
<dbReference type="GO" id="GO:0000105">
    <property type="term" value="P:L-histidine biosynthetic process"/>
    <property type="evidence" value="ECO:0007669"/>
    <property type="project" value="UniProtKB-UniRule"/>
</dbReference>
<dbReference type="Gene3D" id="3.20.20.140">
    <property type="entry name" value="Metal-dependent hydrolases"/>
    <property type="match status" value="1"/>
</dbReference>
<reference evidence="10 11" key="1">
    <citation type="journal article" date="2015" name="Microbiome">
        <title>Genomic resolution of linkages in carbon, nitrogen, and sulfur cycling among widespread estuary sediment bacteria.</title>
        <authorList>
            <person name="Baker B.J."/>
            <person name="Lazar C.S."/>
            <person name="Teske A.P."/>
            <person name="Dick G.J."/>
        </authorList>
    </citation>
    <scope>NUCLEOTIDE SEQUENCE [LARGE SCALE GENOMIC DNA]</scope>
    <source>
        <strain evidence="10">DG_78</strain>
    </source>
</reference>
<comment type="similarity">
    <text evidence="2 8">Belongs to the PHP hydrolase family. HisK subfamily.</text>
</comment>
<organism evidence="10 11">
    <name type="scientific">candidate division TA06 bacterium DG_78</name>
    <dbReference type="NCBI Taxonomy" id="1703772"/>
    <lineage>
        <taxon>Bacteria</taxon>
        <taxon>Bacteria division TA06</taxon>
    </lineage>
</organism>
<evidence type="ECO:0000256" key="6">
    <source>
        <dbReference type="ARBA" id="ARBA00023102"/>
    </source>
</evidence>
<evidence type="ECO:0000256" key="5">
    <source>
        <dbReference type="ARBA" id="ARBA00022801"/>
    </source>
</evidence>
<evidence type="ECO:0000313" key="11">
    <source>
        <dbReference type="Proteomes" id="UP000051012"/>
    </source>
</evidence>
<evidence type="ECO:0000256" key="8">
    <source>
        <dbReference type="RuleBase" id="RU366003"/>
    </source>
</evidence>
<keyword evidence="4 8" id="KW-0028">Amino-acid biosynthesis</keyword>
<dbReference type="InterPro" id="IPR010140">
    <property type="entry name" value="Histidinol_P_phosphatase_HisJ"/>
</dbReference>
<dbReference type="PANTHER" id="PTHR21039:SF0">
    <property type="entry name" value="HISTIDINOL-PHOSPHATASE"/>
    <property type="match status" value="1"/>
</dbReference>
<dbReference type="EMBL" id="LJNI01000117">
    <property type="protein sequence ID" value="KPJ71881.1"/>
    <property type="molecule type" value="Genomic_DNA"/>
</dbReference>
<sequence>MQYEVLRAKELYKGSGLTIKFGLEVGYYEGIESRLQEITEGIDFDFILGSIHCLDHICIDSSKECAQYFSRYSVKDMLFNYYRVIEQLINSQLFDSIGHLDVYKKYGLGFYGEGINTFPEQYLIKIFRMMVEKKIALEVNAAGYRQFNEFYPSSTLMKCARQQGVSMITIGSDCHKVEDLGGGIEEALEYARSFGFEAMYIFDKRKPIKIKL</sequence>
<dbReference type="PANTHER" id="PTHR21039">
    <property type="entry name" value="HISTIDINOL PHOSPHATASE-RELATED"/>
    <property type="match status" value="1"/>
</dbReference>
<keyword evidence="6 8" id="KW-0368">Histidine biosynthesis</keyword>
<comment type="caution">
    <text evidence="10">The sequence shown here is derived from an EMBL/GenBank/DDBJ whole genome shotgun (WGS) entry which is preliminary data.</text>
</comment>
<dbReference type="AlphaFoldDB" id="A0A0S7YCF8"/>